<organism evidence="1 2">
    <name type="scientific">Methanobrevibacter thaueri</name>
    <dbReference type="NCBI Taxonomy" id="190975"/>
    <lineage>
        <taxon>Archaea</taxon>
        <taxon>Methanobacteriati</taxon>
        <taxon>Methanobacteriota</taxon>
        <taxon>Methanomada group</taxon>
        <taxon>Methanobacteria</taxon>
        <taxon>Methanobacteriales</taxon>
        <taxon>Methanobacteriaceae</taxon>
        <taxon>Methanobrevibacter</taxon>
    </lineage>
</organism>
<protein>
    <recommendedName>
        <fullName evidence="3">DUF4258 domain-containing protein</fullName>
    </recommendedName>
</protein>
<dbReference type="RefSeq" id="WP_405321204.1">
    <property type="nucleotide sequence ID" value="NZ_JBGUNC010000037.1"/>
</dbReference>
<evidence type="ECO:0000313" key="2">
    <source>
        <dbReference type="Proteomes" id="UP000251717"/>
    </source>
</evidence>
<gene>
    <name evidence="1" type="ORF">MBBTH_18860</name>
</gene>
<sequence>MIFVRDYNIDEAREILKSQDPDNLKIIPHVEERWLERDFKINYTVDCLINKIPLSISKTYYNRFKLIYPHETKPTMDLYVIIEISDDENVSVITVYPEEKKRREHERKRR</sequence>
<reference evidence="1 2" key="1">
    <citation type="submission" date="2017-03" db="EMBL/GenBank/DDBJ databases">
        <title>Genome sequence of Methanobrevibacter thaueri.</title>
        <authorList>
            <person name="Poehlein A."/>
            <person name="Seedorf H."/>
            <person name="Daniel R."/>
        </authorList>
    </citation>
    <scope>NUCLEOTIDE SEQUENCE [LARGE SCALE GENOMIC DNA]</scope>
    <source>
        <strain evidence="1 2">DSM 11995</strain>
    </source>
</reference>
<proteinExistence type="predicted"/>
<keyword evidence="2" id="KW-1185">Reference proteome</keyword>
<evidence type="ECO:0008006" key="3">
    <source>
        <dbReference type="Google" id="ProtNLM"/>
    </source>
</evidence>
<name>A0A315XN59_9EURY</name>
<accession>A0A315XN59</accession>
<evidence type="ECO:0000313" key="1">
    <source>
        <dbReference type="EMBL" id="PWB85287.1"/>
    </source>
</evidence>
<dbReference type="EMBL" id="MZGS01000028">
    <property type="protein sequence ID" value="PWB85287.1"/>
    <property type="molecule type" value="Genomic_DNA"/>
</dbReference>
<dbReference type="Proteomes" id="UP000251717">
    <property type="component" value="Unassembled WGS sequence"/>
</dbReference>
<dbReference type="AlphaFoldDB" id="A0A315XN59"/>
<comment type="caution">
    <text evidence="1">The sequence shown here is derived from an EMBL/GenBank/DDBJ whole genome shotgun (WGS) entry which is preliminary data.</text>
</comment>